<gene>
    <name evidence="1" type="ORF">BV25DRAFT_1793779</name>
</gene>
<accession>A0ACB8TIY1</accession>
<organism evidence="1 2">
    <name type="scientific">Artomyces pyxidatus</name>
    <dbReference type="NCBI Taxonomy" id="48021"/>
    <lineage>
        <taxon>Eukaryota</taxon>
        <taxon>Fungi</taxon>
        <taxon>Dikarya</taxon>
        <taxon>Basidiomycota</taxon>
        <taxon>Agaricomycotina</taxon>
        <taxon>Agaricomycetes</taxon>
        <taxon>Russulales</taxon>
        <taxon>Auriscalpiaceae</taxon>
        <taxon>Artomyces</taxon>
    </lineage>
</organism>
<protein>
    <submittedName>
        <fullName evidence="1">Uncharacterized protein</fullName>
    </submittedName>
</protein>
<name>A0ACB8TIY1_9AGAM</name>
<keyword evidence="2" id="KW-1185">Reference proteome</keyword>
<sequence>MLEDSQHSSVASTLAKSNTVRSKLAPAATIKTVVTAPPWAKDEPPSPTDSFLAPPPSPGGSRPPSEARRSDVMSYQSSNARSDGEHRWFPFTRHRPFVTSASGANEPEPSRIEKRPSSTRLSRSAVEEDDSFPAGKQPEYPNRRVRDWGLQITMPTPPPAPFTLAQSRTPGWDSPWAPKPIERLAGTGIYEKLRNGDVSASDRPPDTADTQDTSMSRWARGRKRARRYLLTNTYVPLLFRFINITFTTAALAVAVRIRITERHYHIMGALGSSPTLVVIFAPLTLVHVMVAIYLEYFGRPLGLWRTSAKLAHTLSEVLFICMWSAAFSLCFDNFFTSSIPCSYAWQISWYSNLPRPPSPDHVSSSEGGPGDLLCDDQLALICLTGTGLIMYCFNLVISLFRIFEKVKYHHTPAWTRASAA</sequence>
<comment type="caution">
    <text evidence="1">The sequence shown here is derived from an EMBL/GenBank/DDBJ whole genome shotgun (WGS) entry which is preliminary data.</text>
</comment>
<reference evidence="1" key="1">
    <citation type="submission" date="2021-03" db="EMBL/GenBank/DDBJ databases">
        <authorList>
            <consortium name="DOE Joint Genome Institute"/>
            <person name="Ahrendt S."/>
            <person name="Looney B.P."/>
            <person name="Miyauchi S."/>
            <person name="Morin E."/>
            <person name="Drula E."/>
            <person name="Courty P.E."/>
            <person name="Chicoki N."/>
            <person name="Fauchery L."/>
            <person name="Kohler A."/>
            <person name="Kuo A."/>
            <person name="Labutti K."/>
            <person name="Pangilinan J."/>
            <person name="Lipzen A."/>
            <person name="Riley R."/>
            <person name="Andreopoulos W."/>
            <person name="He G."/>
            <person name="Johnson J."/>
            <person name="Barry K.W."/>
            <person name="Grigoriev I.V."/>
            <person name="Nagy L."/>
            <person name="Hibbett D."/>
            <person name="Henrissat B."/>
            <person name="Matheny P.B."/>
            <person name="Labbe J."/>
            <person name="Martin F."/>
        </authorList>
    </citation>
    <scope>NUCLEOTIDE SEQUENCE</scope>
    <source>
        <strain evidence="1">HHB10654</strain>
    </source>
</reference>
<evidence type="ECO:0000313" key="1">
    <source>
        <dbReference type="EMBL" id="KAI0068389.1"/>
    </source>
</evidence>
<dbReference type="EMBL" id="MU277188">
    <property type="protein sequence ID" value="KAI0068389.1"/>
    <property type="molecule type" value="Genomic_DNA"/>
</dbReference>
<dbReference type="Proteomes" id="UP000814140">
    <property type="component" value="Unassembled WGS sequence"/>
</dbReference>
<evidence type="ECO:0000313" key="2">
    <source>
        <dbReference type="Proteomes" id="UP000814140"/>
    </source>
</evidence>
<proteinExistence type="predicted"/>
<reference evidence="1" key="2">
    <citation type="journal article" date="2022" name="New Phytol.">
        <title>Evolutionary transition to the ectomycorrhizal habit in the genomes of a hyperdiverse lineage of mushroom-forming fungi.</title>
        <authorList>
            <person name="Looney B."/>
            <person name="Miyauchi S."/>
            <person name="Morin E."/>
            <person name="Drula E."/>
            <person name="Courty P.E."/>
            <person name="Kohler A."/>
            <person name="Kuo A."/>
            <person name="LaButti K."/>
            <person name="Pangilinan J."/>
            <person name="Lipzen A."/>
            <person name="Riley R."/>
            <person name="Andreopoulos W."/>
            <person name="He G."/>
            <person name="Johnson J."/>
            <person name="Nolan M."/>
            <person name="Tritt A."/>
            <person name="Barry K.W."/>
            <person name="Grigoriev I.V."/>
            <person name="Nagy L.G."/>
            <person name="Hibbett D."/>
            <person name="Henrissat B."/>
            <person name="Matheny P.B."/>
            <person name="Labbe J."/>
            <person name="Martin F.M."/>
        </authorList>
    </citation>
    <scope>NUCLEOTIDE SEQUENCE</scope>
    <source>
        <strain evidence="1">HHB10654</strain>
    </source>
</reference>